<dbReference type="InterPro" id="IPR027417">
    <property type="entry name" value="P-loop_NTPase"/>
</dbReference>
<dbReference type="EMBL" id="ASHM01004248">
    <property type="protein sequence ID" value="PNY11027.1"/>
    <property type="molecule type" value="Genomic_DNA"/>
</dbReference>
<dbReference type="SUPFAM" id="SSF52540">
    <property type="entry name" value="P-loop containing nucleoside triphosphate hydrolases"/>
    <property type="match status" value="1"/>
</dbReference>
<evidence type="ECO:0000256" key="4">
    <source>
        <dbReference type="ARBA" id="ARBA00022821"/>
    </source>
</evidence>
<evidence type="ECO:0000313" key="7">
    <source>
        <dbReference type="EMBL" id="PNY11027.1"/>
    </source>
</evidence>
<evidence type="ECO:0000256" key="1">
    <source>
        <dbReference type="ARBA" id="ARBA00008894"/>
    </source>
</evidence>
<keyword evidence="4" id="KW-0611">Plant defense</keyword>
<evidence type="ECO:0000313" key="8">
    <source>
        <dbReference type="Proteomes" id="UP000236291"/>
    </source>
</evidence>
<dbReference type="InterPro" id="IPR050905">
    <property type="entry name" value="Plant_NBS-LRR"/>
</dbReference>
<dbReference type="Gene3D" id="3.40.50.300">
    <property type="entry name" value="P-loop containing nucleotide triphosphate hydrolases"/>
    <property type="match status" value="1"/>
</dbReference>
<evidence type="ECO:0000259" key="6">
    <source>
        <dbReference type="SMART" id="SM00382"/>
    </source>
</evidence>
<dbReference type="FunFam" id="3.40.50.300:FF:001091">
    <property type="entry name" value="Probable disease resistance protein At1g61300"/>
    <property type="match status" value="1"/>
</dbReference>
<reference evidence="7 8" key="2">
    <citation type="journal article" date="2017" name="Front. Plant Sci.">
        <title>Gene Classification and Mining of Molecular Markers Useful in Red Clover (Trifolium pratense) Breeding.</title>
        <authorList>
            <person name="Istvanek J."/>
            <person name="Dluhosova J."/>
            <person name="Dluhos P."/>
            <person name="Patkova L."/>
            <person name="Nedelnik J."/>
            <person name="Repkova J."/>
        </authorList>
    </citation>
    <scope>NUCLEOTIDE SEQUENCE [LARGE SCALE GENOMIC DNA]</scope>
    <source>
        <strain evidence="8">cv. Tatra</strain>
        <tissue evidence="7">Young leaves</tissue>
    </source>
</reference>
<dbReference type="InterPro" id="IPR003593">
    <property type="entry name" value="AAA+_ATPase"/>
</dbReference>
<dbReference type="PANTHER" id="PTHR33463:SF203">
    <property type="entry name" value="AAA+ ATPASE DOMAIN-CONTAINING PROTEIN"/>
    <property type="match status" value="1"/>
</dbReference>
<dbReference type="STRING" id="57577.A0A2K3P6W2"/>
<dbReference type="SUPFAM" id="SSF52058">
    <property type="entry name" value="L domain-like"/>
    <property type="match status" value="2"/>
</dbReference>
<dbReference type="Gene3D" id="1.10.8.430">
    <property type="entry name" value="Helical domain of apoptotic protease-activating factors"/>
    <property type="match status" value="1"/>
</dbReference>
<proteinExistence type="inferred from homology"/>
<dbReference type="InterPro" id="IPR002182">
    <property type="entry name" value="NB-ARC"/>
</dbReference>
<dbReference type="Pfam" id="PF23598">
    <property type="entry name" value="LRR_14"/>
    <property type="match status" value="1"/>
</dbReference>
<name>A0A2K3P6W2_TRIPR</name>
<dbReference type="Gene3D" id="3.80.10.10">
    <property type="entry name" value="Ribonuclease Inhibitor"/>
    <property type="match status" value="4"/>
</dbReference>
<evidence type="ECO:0000256" key="2">
    <source>
        <dbReference type="ARBA" id="ARBA00022737"/>
    </source>
</evidence>
<reference evidence="7 8" key="1">
    <citation type="journal article" date="2014" name="Am. J. Bot.">
        <title>Genome assembly and annotation for red clover (Trifolium pratense; Fabaceae).</title>
        <authorList>
            <person name="Istvanek J."/>
            <person name="Jaros M."/>
            <person name="Krenek A."/>
            <person name="Repkova J."/>
        </authorList>
    </citation>
    <scope>NUCLEOTIDE SEQUENCE [LARGE SCALE GENOMIC DNA]</scope>
    <source>
        <strain evidence="8">cv. Tatra</strain>
        <tissue evidence="7">Young leaves</tissue>
    </source>
</reference>
<keyword evidence="5" id="KW-0067">ATP-binding</keyword>
<keyword evidence="2" id="KW-0677">Repeat</keyword>
<dbReference type="InterPro" id="IPR032675">
    <property type="entry name" value="LRR_dom_sf"/>
</dbReference>
<dbReference type="InterPro" id="IPR057135">
    <property type="entry name" value="At4g27190-like_LRR"/>
</dbReference>
<dbReference type="GO" id="GO:0006952">
    <property type="term" value="P:defense response"/>
    <property type="evidence" value="ECO:0007669"/>
    <property type="project" value="UniProtKB-KW"/>
</dbReference>
<feature type="domain" description="AAA+ ATPase" evidence="6">
    <location>
        <begin position="173"/>
        <end position="304"/>
    </location>
</feature>
<dbReference type="InterPro" id="IPR055414">
    <property type="entry name" value="LRR_R13L4/SHOC2-like"/>
</dbReference>
<dbReference type="InterPro" id="IPR042197">
    <property type="entry name" value="Apaf_helical"/>
</dbReference>
<dbReference type="Pfam" id="PF00931">
    <property type="entry name" value="NB-ARC"/>
    <property type="match status" value="1"/>
</dbReference>
<keyword evidence="3" id="KW-0547">Nucleotide-binding</keyword>
<comment type="caution">
    <text evidence="7">The sequence shown here is derived from an EMBL/GenBank/DDBJ whole genome shotgun (WGS) entry which is preliminary data.</text>
</comment>
<comment type="similarity">
    <text evidence="1">Belongs to the disease resistance NB-LRR family.</text>
</comment>
<dbReference type="PRINTS" id="PR00364">
    <property type="entry name" value="DISEASERSIST"/>
</dbReference>
<dbReference type="Pfam" id="PF23247">
    <property type="entry name" value="LRR_RPS2"/>
    <property type="match status" value="2"/>
</dbReference>
<dbReference type="Proteomes" id="UP000236291">
    <property type="component" value="Unassembled WGS sequence"/>
</dbReference>
<dbReference type="ExpressionAtlas" id="A0A2K3P6W2">
    <property type="expression patterns" value="baseline"/>
</dbReference>
<gene>
    <name evidence="7" type="ORF">L195_g007625</name>
</gene>
<organism evidence="7 8">
    <name type="scientific">Trifolium pratense</name>
    <name type="common">Red clover</name>
    <dbReference type="NCBI Taxonomy" id="57577"/>
    <lineage>
        <taxon>Eukaryota</taxon>
        <taxon>Viridiplantae</taxon>
        <taxon>Streptophyta</taxon>
        <taxon>Embryophyta</taxon>
        <taxon>Tracheophyta</taxon>
        <taxon>Spermatophyta</taxon>
        <taxon>Magnoliopsida</taxon>
        <taxon>eudicotyledons</taxon>
        <taxon>Gunneridae</taxon>
        <taxon>Pentapetalae</taxon>
        <taxon>rosids</taxon>
        <taxon>fabids</taxon>
        <taxon>Fabales</taxon>
        <taxon>Fabaceae</taxon>
        <taxon>Papilionoideae</taxon>
        <taxon>50 kb inversion clade</taxon>
        <taxon>NPAAA clade</taxon>
        <taxon>Hologalegina</taxon>
        <taxon>IRL clade</taxon>
        <taxon>Trifolieae</taxon>
        <taxon>Trifolium</taxon>
    </lineage>
</organism>
<protein>
    <submittedName>
        <fullName evidence="7">CC-NBS-LRR resistance protein</fullName>
    </submittedName>
</protein>
<dbReference type="PANTHER" id="PTHR33463">
    <property type="entry name" value="NB-ARC DOMAIN-CONTAINING PROTEIN-RELATED"/>
    <property type="match status" value="1"/>
</dbReference>
<dbReference type="GO" id="GO:0043531">
    <property type="term" value="F:ADP binding"/>
    <property type="evidence" value="ECO:0007669"/>
    <property type="project" value="InterPro"/>
</dbReference>
<evidence type="ECO:0000256" key="5">
    <source>
        <dbReference type="ARBA" id="ARBA00022840"/>
    </source>
</evidence>
<accession>A0A2K3P6W2</accession>
<dbReference type="GO" id="GO:0005524">
    <property type="term" value="F:ATP binding"/>
    <property type="evidence" value="ECO:0007669"/>
    <property type="project" value="UniProtKB-KW"/>
</dbReference>
<evidence type="ECO:0000256" key="3">
    <source>
        <dbReference type="ARBA" id="ARBA00022741"/>
    </source>
</evidence>
<dbReference type="SMART" id="SM00382">
    <property type="entry name" value="AAA"/>
    <property type="match status" value="1"/>
</dbReference>
<sequence length="1414" mass="160096">MAMDFFISIAGKVAEYMVEPIGRQFGYILYYKVNLAKMKTDVQNLEGIKDILQHTVDEARRNGEEIENIVQNWLITVDNTIAEAKKLIHTEDHAKAQCSMGHFPNMCTRYKLSRKTKKMIQEISQVLAERKFDRISYRAASQVTVPPFGRGYEALYSRTSMLNDIMMELKNPNIFSIGVYGMGGVGKTTLVKELAWQVENDGSFNAVVMATITSSPDLEKIQGQIADALDLKFNKKTTEGRARELRERIRREESILIILDDIWRELDLTELGIPFGDDHKGCKLLVTSRDLNVLKCEIGTQKEFRLEVLLEDDSWKLFEKMGGDVVQEFNIKPIAEKLAKCCVGLPLLIVTVAKALRKKHVSAWKDALNELERFDQEGLHKRVYSTLELSYNYLESEELKLLFLFIGSSGVDHIHTGELFSCSWGFGIYRHAHTLTDARNRCYKLISDLKASSLLLESKTEWVRMHDVVREVAKSIASRLHPTYGVQRFTVLEKWPKIDQLQKLDAIVVPWSYIHELPERLDCPELKLLVLQTIGDHLKIPDEFFSVTRELKVLDLYGMMLTPSPPPSLRLLTKIQSLALSGCVLGDISMVAELKSLEILSLEKSDIIELPKEIGQLANLRMLNLTNCSRLKFIPANLISSLMCLEELYMGNCFIKWNVKGNKDQSNNASLDELSNLSHLTSLDITIQDASVYPRDLQVFAKLERYNIFIGGMWKWSLLMSGGASKSPRTLKLTESGSSSILSDHGFNFLLNSAEDMCLARLQCGKDVLSELSREGFPQLKHLCIQDSAELKFVINSMGWVHPYPAFISLETLVLQNLFNLEQICHGPIPIQSLTKLKSIEVKGCEKLKSLLWYSLDTDLSQLLEIKISDCKMITEIVAVQTSEADKEINKIMFPKLRSLELERLPSLISFCSVPLAAGQSTPLGLINKKVGMPQLELLKLSNINSWKLWDDNLLGHSCIQNLRSLTIDKCGNIAYAFSSSVARELINLQYLGISNCLILEEIFVPDGKLGSLPSSQKPFSDDEVVFPNMETLEISNVEHLKSVWHNQLAPNSFGKLKQLKIESCNKLSNVFPSYVLAKLQNLETVTVSDCPALEVVFETQGLKEDGVRQMRLEMQLGTLTLKHLPMLKHIWSGNPNKILKFQNLCQLKVTECQNLNHVFPLSVAKELQHLQVLHIEECGLEIIVAQDEMVDTNPMLNFPKLTSLCFRELTQLRSFYHVSYTLNCPVLRDVDVFHCDKLLLFKLKSLNNRDNVPVDTLPLLSIEKRRGRRSHQCSPSPDITTAHGFNKYESGPVKATKGHNEGGQGLTLRRQLGFLQKRASKSRSRDTVVTNTRELILTCKDVTMLCSGQLNDEPIYTVKALCLRCFHDESDRFPSDFLQRFINLENLKMSCSSFTEIFSSGSFGIGHSGTKML</sequence>